<dbReference type="GO" id="GO:0008081">
    <property type="term" value="F:phosphoric diester hydrolase activity"/>
    <property type="evidence" value="ECO:0007669"/>
    <property type="project" value="InterPro"/>
</dbReference>
<gene>
    <name evidence="2" type="ORF">SAMN02910377_01015</name>
</gene>
<dbReference type="Gene3D" id="3.20.20.190">
    <property type="entry name" value="Phosphatidylinositol (PI) phosphodiesterase"/>
    <property type="match status" value="1"/>
</dbReference>
<dbReference type="GO" id="GO:0006629">
    <property type="term" value="P:lipid metabolic process"/>
    <property type="evidence" value="ECO:0007669"/>
    <property type="project" value="InterPro"/>
</dbReference>
<dbReference type="EMBL" id="FNZX01000005">
    <property type="protein sequence ID" value="SEK48219.1"/>
    <property type="molecule type" value="Genomic_DNA"/>
</dbReference>
<evidence type="ECO:0000313" key="3">
    <source>
        <dbReference type="Proteomes" id="UP000182321"/>
    </source>
</evidence>
<dbReference type="InterPro" id="IPR030395">
    <property type="entry name" value="GP_PDE_dom"/>
</dbReference>
<keyword evidence="3" id="KW-1185">Reference proteome</keyword>
<dbReference type="SUPFAM" id="SSF51695">
    <property type="entry name" value="PLC-like phosphodiesterases"/>
    <property type="match status" value="1"/>
</dbReference>
<proteinExistence type="predicted"/>
<accession>A0A1H7HD25</accession>
<dbReference type="PROSITE" id="PS50007">
    <property type="entry name" value="PIPLC_X_DOMAIN"/>
    <property type="match status" value="1"/>
</dbReference>
<name>A0A1H7HD25_9FIRM</name>
<organism evidence="2 3">
    <name type="scientific">Pseudobutyrivibrio ruminis</name>
    <dbReference type="NCBI Taxonomy" id="46206"/>
    <lineage>
        <taxon>Bacteria</taxon>
        <taxon>Bacillati</taxon>
        <taxon>Bacillota</taxon>
        <taxon>Clostridia</taxon>
        <taxon>Lachnospirales</taxon>
        <taxon>Lachnospiraceae</taxon>
        <taxon>Pseudobutyrivibrio</taxon>
    </lineage>
</organism>
<dbReference type="PANTHER" id="PTHR46211:SF14">
    <property type="entry name" value="GLYCEROPHOSPHODIESTER PHOSPHODIESTERASE"/>
    <property type="match status" value="1"/>
</dbReference>
<dbReference type="PROSITE" id="PS51704">
    <property type="entry name" value="GP_PDE"/>
    <property type="match status" value="1"/>
</dbReference>
<evidence type="ECO:0000259" key="1">
    <source>
        <dbReference type="PROSITE" id="PS51704"/>
    </source>
</evidence>
<protein>
    <submittedName>
        <fullName evidence="2">Glycerophosphoryl diester phosphodiesterase</fullName>
    </submittedName>
</protein>
<dbReference type="Pfam" id="PF03009">
    <property type="entry name" value="GDPD"/>
    <property type="match status" value="1"/>
</dbReference>
<feature type="domain" description="GP-PDE" evidence="1">
    <location>
        <begin position="43"/>
        <end position="273"/>
    </location>
</feature>
<sequence length="273" mass="30934">MKIPRFFKARRAVAVSMVTLLLSLVFLNEFYYLPANADEDIVVQVVAHRGYSGMYPENTLSAFAGAYACGAKTVEFDVRKTKDGELVIYHDDTLERLTGDDKSVADYTYEELLQVDAGEWFGREYRLERIPTLDQTLALLQATNMRIFCELKDIGEDPDFANEVYEKCAEYNLLDRVVFLSFKYDYLSQIKEIAPDQPIMMLASFGKSTLPTRYPAEYYGVNMKTLTPKTVRAIHEAGAMVYCYTPDTKGQMLSLQRLGVDGVITDFADLSAI</sequence>
<dbReference type="PANTHER" id="PTHR46211">
    <property type="entry name" value="GLYCEROPHOSPHORYL DIESTER PHOSPHODIESTERASE"/>
    <property type="match status" value="1"/>
</dbReference>
<dbReference type="AlphaFoldDB" id="A0A1H7HD25"/>
<dbReference type="RefSeq" id="WP_044935429.1">
    <property type="nucleotide sequence ID" value="NZ_FNZX01000005.1"/>
</dbReference>
<reference evidence="3" key="1">
    <citation type="submission" date="2016-10" db="EMBL/GenBank/DDBJ databases">
        <authorList>
            <person name="Varghese N."/>
        </authorList>
    </citation>
    <scope>NUCLEOTIDE SEQUENCE [LARGE SCALE GENOMIC DNA]</scope>
    <source>
        <strain evidence="3">ACV-9</strain>
    </source>
</reference>
<dbReference type="Proteomes" id="UP000182321">
    <property type="component" value="Unassembled WGS sequence"/>
</dbReference>
<dbReference type="InterPro" id="IPR017946">
    <property type="entry name" value="PLC-like_Pdiesterase_TIM-brl"/>
</dbReference>
<evidence type="ECO:0000313" key="2">
    <source>
        <dbReference type="EMBL" id="SEK48219.1"/>
    </source>
</evidence>